<keyword evidence="1" id="KW-0472">Membrane</keyword>
<feature type="transmembrane region" description="Helical" evidence="1">
    <location>
        <begin position="227"/>
        <end position="247"/>
    </location>
</feature>
<keyword evidence="1" id="KW-0812">Transmembrane</keyword>
<keyword evidence="2" id="KW-0732">Signal</keyword>
<dbReference type="Pfam" id="PF09577">
    <property type="entry name" value="Spore_YpjB"/>
    <property type="match status" value="1"/>
</dbReference>
<evidence type="ECO:0000256" key="2">
    <source>
        <dbReference type="SAM" id="SignalP"/>
    </source>
</evidence>
<sequence>MKKIIMVWFFFSIFFVSIVAMAEDTTSEEFKKLDEISNYAWQLSKQNRFEEAIQLLQYFDQEFKNIPINTKVYSVDELHVLTSSHHKALDALEKETIDPDEKIKAVTQFRLVVDAMISEHQPLWGTMEEPIMTTFSHLKSDMEEGDLQGFQQEWNEFLSLYEIIYPSLTVDVDDQNIKRVETHISAIEGNMFLELSEHTKFQQLLAMEEALQDIFHHADKNESDPSLLWVIITTGSIILLALTYAGWKKYKADLALKLQRKEIDK</sequence>
<evidence type="ECO:0000313" key="3">
    <source>
        <dbReference type="EMBL" id="MDQ0161554.1"/>
    </source>
</evidence>
<dbReference type="RefSeq" id="WP_419151254.1">
    <property type="nucleotide sequence ID" value="NZ_JAUSTR010000001.1"/>
</dbReference>
<keyword evidence="4" id="KW-1185">Reference proteome</keyword>
<keyword evidence="1" id="KW-1133">Transmembrane helix</keyword>
<name>A0ABT9VKX2_9BACI</name>
<gene>
    <name evidence="3" type="ORF">J2S06_000624</name>
</gene>
<protein>
    <submittedName>
        <fullName evidence="3">Sporulation protein YpjB</fullName>
    </submittedName>
</protein>
<organism evidence="3 4">
    <name type="scientific">Aeribacillus alveayuensis</name>
    <dbReference type="NCBI Taxonomy" id="279215"/>
    <lineage>
        <taxon>Bacteria</taxon>
        <taxon>Bacillati</taxon>
        <taxon>Bacillota</taxon>
        <taxon>Bacilli</taxon>
        <taxon>Bacillales</taxon>
        <taxon>Bacillaceae</taxon>
        <taxon>Aeribacillus</taxon>
    </lineage>
</organism>
<feature type="signal peptide" evidence="2">
    <location>
        <begin position="1"/>
        <end position="22"/>
    </location>
</feature>
<reference evidence="3 4" key="1">
    <citation type="submission" date="2023-07" db="EMBL/GenBank/DDBJ databases">
        <title>Genomic Encyclopedia of Type Strains, Phase IV (KMG-IV): sequencing the most valuable type-strain genomes for metagenomic binning, comparative biology and taxonomic classification.</title>
        <authorList>
            <person name="Goeker M."/>
        </authorList>
    </citation>
    <scope>NUCLEOTIDE SEQUENCE [LARGE SCALE GENOMIC DNA]</scope>
    <source>
        <strain evidence="3 4">DSM 19092</strain>
    </source>
</reference>
<proteinExistence type="predicted"/>
<evidence type="ECO:0000313" key="4">
    <source>
        <dbReference type="Proteomes" id="UP001225646"/>
    </source>
</evidence>
<dbReference type="NCBIfam" id="TIGR02878">
    <property type="entry name" value="spore_ypjB"/>
    <property type="match status" value="1"/>
</dbReference>
<dbReference type="EMBL" id="JAUSTR010000001">
    <property type="protein sequence ID" value="MDQ0161554.1"/>
    <property type="molecule type" value="Genomic_DNA"/>
</dbReference>
<feature type="chain" id="PRO_5045881303" evidence="2">
    <location>
        <begin position="23"/>
        <end position="265"/>
    </location>
</feature>
<evidence type="ECO:0000256" key="1">
    <source>
        <dbReference type="SAM" id="Phobius"/>
    </source>
</evidence>
<accession>A0ABT9VKX2</accession>
<dbReference type="InterPro" id="IPR014231">
    <property type="entry name" value="Spore_YpjB"/>
</dbReference>
<dbReference type="Proteomes" id="UP001225646">
    <property type="component" value="Unassembled WGS sequence"/>
</dbReference>
<comment type="caution">
    <text evidence="3">The sequence shown here is derived from an EMBL/GenBank/DDBJ whole genome shotgun (WGS) entry which is preliminary data.</text>
</comment>